<dbReference type="EMBL" id="FNGY01000002">
    <property type="protein sequence ID" value="SDL76441.1"/>
    <property type="molecule type" value="Genomic_DNA"/>
</dbReference>
<keyword evidence="3" id="KW-1185">Reference proteome</keyword>
<evidence type="ECO:0000313" key="2">
    <source>
        <dbReference type="EMBL" id="SDL76441.1"/>
    </source>
</evidence>
<proteinExistence type="predicted"/>
<feature type="domain" description="DinB-like" evidence="1">
    <location>
        <begin position="28"/>
        <end position="163"/>
    </location>
</feature>
<protein>
    <submittedName>
        <fullName evidence="2">DinB superfamily protein</fullName>
    </submittedName>
</protein>
<evidence type="ECO:0000313" key="3">
    <source>
        <dbReference type="Proteomes" id="UP000183200"/>
    </source>
</evidence>
<dbReference type="InterPro" id="IPR024775">
    <property type="entry name" value="DinB-like"/>
</dbReference>
<organism evidence="2 3">
    <name type="scientific">Pedobacter steynii</name>
    <dbReference type="NCBI Taxonomy" id="430522"/>
    <lineage>
        <taxon>Bacteria</taxon>
        <taxon>Pseudomonadati</taxon>
        <taxon>Bacteroidota</taxon>
        <taxon>Sphingobacteriia</taxon>
        <taxon>Sphingobacteriales</taxon>
        <taxon>Sphingobacteriaceae</taxon>
        <taxon>Pedobacter</taxon>
    </lineage>
</organism>
<name>A0A1G9MQZ4_9SPHI</name>
<evidence type="ECO:0000259" key="1">
    <source>
        <dbReference type="Pfam" id="PF12867"/>
    </source>
</evidence>
<dbReference type="AlphaFoldDB" id="A0A1G9MQZ4"/>
<sequence>MKRTEWFERKFPLIEDNGLMPAIIARLAGTAARIEELVGSLDSLILELKPEGKWSIKEEIGHLVDMEPLWFGRVEDVINNELELRMADLTNRKTHEANHNATDIKILTGQFREERARLVAGLDRLPDQQLFNSALHPRMKIPMRIIDHAYFIAEHDDHHLAAIREILLNVESSLSGFPVG</sequence>
<dbReference type="SUPFAM" id="SSF109854">
    <property type="entry name" value="DinB/YfiT-like putative metalloenzymes"/>
    <property type="match status" value="1"/>
</dbReference>
<dbReference type="Proteomes" id="UP000183200">
    <property type="component" value="Unassembled WGS sequence"/>
</dbReference>
<dbReference type="Pfam" id="PF12867">
    <property type="entry name" value="DinB_2"/>
    <property type="match status" value="1"/>
</dbReference>
<dbReference type="Gene3D" id="1.20.120.450">
    <property type="entry name" value="dinb family like domain"/>
    <property type="match status" value="1"/>
</dbReference>
<reference evidence="3" key="1">
    <citation type="submission" date="2016-10" db="EMBL/GenBank/DDBJ databases">
        <authorList>
            <person name="Varghese N."/>
            <person name="Submissions S."/>
        </authorList>
    </citation>
    <scope>NUCLEOTIDE SEQUENCE [LARGE SCALE GENOMIC DNA]</scope>
    <source>
        <strain evidence="3">DSM 19110</strain>
    </source>
</reference>
<dbReference type="OrthoDB" id="1431064at2"/>
<accession>A0A1G9MQZ4</accession>
<dbReference type="InterPro" id="IPR034660">
    <property type="entry name" value="DinB/YfiT-like"/>
</dbReference>
<dbReference type="RefSeq" id="WP_074605016.1">
    <property type="nucleotide sequence ID" value="NZ_FNGY01000002.1"/>
</dbReference>
<gene>
    <name evidence="2" type="ORF">SAMN05421820_10289</name>
</gene>